<organism evidence="3">
    <name type="scientific">Strongyloides stercoralis</name>
    <name type="common">Threadworm</name>
    <dbReference type="NCBI Taxonomy" id="6248"/>
    <lineage>
        <taxon>Eukaryota</taxon>
        <taxon>Metazoa</taxon>
        <taxon>Ecdysozoa</taxon>
        <taxon>Nematoda</taxon>
        <taxon>Chromadorea</taxon>
        <taxon>Rhabditida</taxon>
        <taxon>Tylenchina</taxon>
        <taxon>Panagrolaimomorpha</taxon>
        <taxon>Strongyloidoidea</taxon>
        <taxon>Strongyloididae</taxon>
        <taxon>Strongyloides</taxon>
    </lineage>
</organism>
<dbReference type="Gene3D" id="1.10.530.10">
    <property type="match status" value="1"/>
</dbReference>
<dbReference type="SUPFAM" id="SSF53955">
    <property type="entry name" value="Lysozyme-like"/>
    <property type="match status" value="1"/>
</dbReference>
<evidence type="ECO:0000259" key="1">
    <source>
        <dbReference type="Pfam" id="PF00182"/>
    </source>
</evidence>
<dbReference type="Pfam" id="PF00182">
    <property type="entry name" value="Glyco_hydro_19"/>
    <property type="match status" value="1"/>
</dbReference>
<dbReference type="GO" id="GO:0006032">
    <property type="term" value="P:chitin catabolic process"/>
    <property type="evidence" value="ECO:0007669"/>
    <property type="project" value="InterPro"/>
</dbReference>
<sequence>MVYYFSFKKNVLPFLLWILIIFSIITNSYGCLRPKPYCVIPIQGCTEPSDPNNMPKSELEKWLTKDIFNDLFPKANLGLGIHPCLPYSYESFIIAARYFPEFGNVKDNDTLDGQPSQYSGIVNSKRDLAAFFAHAIQETGENDISLYAGKNLSNPIEKEKADDCFYRGGLFNWFEGGPTSAFLKPYEPGYAPADGNVCNSGGRYCSNTPQSNYFYPCNTKKAQFKNDIQYYKGCYFGRGAIQISYNYNYGQFQNWLKTVNITVDLLENPNLVMTKTDPPLSIMASIWFYMTPQPPKPSMHDIVIGRWNAGETNTNNNYYGAIFGPTSLIINNECNGEDESEPGGPGESRRIKAFKWFCKYFNVPTGPQDTLSCKKMAQPFDRMYYGISYQPSWTQTWKEEPCECAPASYGGMIPFYDKNYYPKHFVEQNEYNKIRCVKSLYDNPLMYGMNNKTSACLNHHNPILDSI</sequence>
<dbReference type="GO" id="GO:0016998">
    <property type="term" value="P:cell wall macromolecule catabolic process"/>
    <property type="evidence" value="ECO:0007669"/>
    <property type="project" value="InterPro"/>
</dbReference>
<dbReference type="InterPro" id="IPR000726">
    <property type="entry name" value="Glyco_hydro_19_cat"/>
</dbReference>
<accession>A0A0K0ET67</accession>
<reference evidence="3" key="1">
    <citation type="submission" date="2015-08" db="UniProtKB">
        <authorList>
            <consortium name="WormBaseParasite"/>
        </authorList>
    </citation>
    <scope>IDENTIFICATION</scope>
</reference>
<dbReference type="Gene3D" id="3.30.20.10">
    <property type="entry name" value="Endochitinase, domain 2"/>
    <property type="match status" value="1"/>
</dbReference>
<dbReference type="AlphaFoldDB" id="A0A0K0ET67"/>
<dbReference type="STRING" id="6248.A0A0K0ET67"/>
<feature type="domain" description="Glycoside hydrolase family 19 catalytic" evidence="1">
    <location>
        <begin position="202"/>
        <end position="366"/>
    </location>
</feature>
<dbReference type="WBParaSite" id="SSTP_0001264400.1">
    <property type="protein sequence ID" value="SSTP_0001264400.1"/>
    <property type="gene ID" value="SSTP_0001264400"/>
</dbReference>
<dbReference type="Proteomes" id="UP000035681">
    <property type="component" value="Unplaced"/>
</dbReference>
<dbReference type="InterPro" id="IPR023346">
    <property type="entry name" value="Lysozyme-like_dom_sf"/>
</dbReference>
<dbReference type="WBParaSite" id="TCONS_00000324.p1">
    <property type="protein sequence ID" value="TCONS_00000324.p1"/>
    <property type="gene ID" value="XLOC_000336"/>
</dbReference>
<keyword evidence="2" id="KW-1185">Reference proteome</keyword>
<evidence type="ECO:0000313" key="4">
    <source>
        <dbReference type="WBParaSite" id="TCONS_00000324.p1"/>
    </source>
</evidence>
<evidence type="ECO:0000313" key="2">
    <source>
        <dbReference type="Proteomes" id="UP000035681"/>
    </source>
</evidence>
<dbReference type="PANTHER" id="PTHR47836">
    <property type="entry name" value="PROTEIN CBG09520-RELATED"/>
    <property type="match status" value="1"/>
</dbReference>
<dbReference type="PANTHER" id="PTHR47836:SF2">
    <property type="entry name" value="GLYCOSIDE HYDROLASE FAMILY 19 CATALYTIC DOMAIN-CONTAINING PROTEIN"/>
    <property type="match status" value="1"/>
</dbReference>
<dbReference type="CDD" id="cd00325">
    <property type="entry name" value="chitinase_GH19"/>
    <property type="match status" value="1"/>
</dbReference>
<dbReference type="GO" id="GO:0004568">
    <property type="term" value="F:chitinase activity"/>
    <property type="evidence" value="ECO:0007669"/>
    <property type="project" value="InterPro"/>
</dbReference>
<proteinExistence type="predicted"/>
<protein>
    <submittedName>
        <fullName evidence="3 4">Glyco_hydro_19_cat domain-containing protein</fullName>
    </submittedName>
</protein>
<name>A0A0K0ET67_STRER</name>
<evidence type="ECO:0000313" key="3">
    <source>
        <dbReference type="WBParaSite" id="SSTP_0001264400.1"/>
    </source>
</evidence>